<dbReference type="HOGENOM" id="CLU_2495287_0_0_10"/>
<organism evidence="1 2">
    <name type="scientific">Prevotella nigrescens CC14M</name>
    <dbReference type="NCBI Taxonomy" id="1073366"/>
    <lineage>
        <taxon>Bacteria</taxon>
        <taxon>Pseudomonadati</taxon>
        <taxon>Bacteroidota</taxon>
        <taxon>Bacteroidia</taxon>
        <taxon>Bacteroidales</taxon>
        <taxon>Prevotellaceae</taxon>
        <taxon>Prevotella</taxon>
    </lineage>
</organism>
<gene>
    <name evidence="1" type="ORF">HMPREF1173_01634</name>
</gene>
<dbReference type="AlphaFoldDB" id="V8CMY5"/>
<comment type="caution">
    <text evidence="1">The sequence shown here is derived from an EMBL/GenBank/DDBJ whole genome shotgun (WGS) entry which is preliminary data.</text>
</comment>
<reference evidence="1 2" key="1">
    <citation type="submission" date="2013-10" db="EMBL/GenBank/DDBJ databases">
        <title>The Genome Sequence of Prevotella nigrescens CC14M.</title>
        <authorList>
            <consortium name="The Broad Institute Genomics Platform"/>
            <person name="Earl A."/>
            <person name="Allen-Vercoe E."/>
            <person name="Daigneault M."/>
            <person name="Young S.K."/>
            <person name="Zeng Q."/>
            <person name="Gargeya S."/>
            <person name="Fitzgerald M."/>
            <person name="Abouelleil A."/>
            <person name="Alvarado L."/>
            <person name="Chapman S.B."/>
            <person name="Gainer-Dewar J."/>
            <person name="Goldberg J."/>
            <person name="Griggs A."/>
            <person name="Gujja S."/>
            <person name="Hansen M."/>
            <person name="Howarth C."/>
            <person name="Imamovic A."/>
            <person name="Ireland A."/>
            <person name="Larimer J."/>
            <person name="McCowan C."/>
            <person name="Murphy C."/>
            <person name="Pearson M."/>
            <person name="Poon T.W."/>
            <person name="Priest M."/>
            <person name="Roberts A."/>
            <person name="Saif S."/>
            <person name="Shea T."/>
            <person name="Sykes S."/>
            <person name="Wortman J."/>
            <person name="Nusbaum C."/>
            <person name="Birren B."/>
        </authorList>
    </citation>
    <scope>NUCLEOTIDE SEQUENCE [LARGE SCALE GENOMIC DNA]</scope>
    <source>
        <strain evidence="1 2">CC14M</strain>
    </source>
</reference>
<evidence type="ECO:0000313" key="1">
    <source>
        <dbReference type="EMBL" id="ETD28385.1"/>
    </source>
</evidence>
<evidence type="ECO:0000313" key="2">
    <source>
        <dbReference type="Proteomes" id="UP000018727"/>
    </source>
</evidence>
<protein>
    <submittedName>
        <fullName evidence="1">Uncharacterized protein</fullName>
    </submittedName>
</protein>
<keyword evidence="2" id="KW-1185">Reference proteome</keyword>
<name>V8CMY5_9BACT</name>
<dbReference type="EMBL" id="AZJH01000024">
    <property type="protein sequence ID" value="ETD28385.1"/>
    <property type="molecule type" value="Genomic_DNA"/>
</dbReference>
<accession>V8CMY5</accession>
<sequence length="86" mass="9438">MWVRRQPASEQLLKSQRSYGNHRNGVTAIIASGLRQTSLRGYGNRRFGVTANIASGLRQTSLRGYGNHRNGVTTNGVSEHIDTAVL</sequence>
<dbReference type="Proteomes" id="UP000018727">
    <property type="component" value="Unassembled WGS sequence"/>
</dbReference>
<proteinExistence type="predicted"/>